<evidence type="ECO:0000313" key="2">
    <source>
        <dbReference type="EMBL" id="EMN91931.1"/>
    </source>
</evidence>
<dbReference type="Proteomes" id="UP000012118">
    <property type="component" value="Unassembled WGS sequence"/>
</dbReference>
<gene>
    <name evidence="2" type="ORF">LEP1GSC108_0521</name>
</gene>
<sequence length="61" mass="7269">MIKNLSRNLKKISCNHSKKPERKKSKQYRSLSIKEKKLRFVLSVWKNQRSQNTIPITPNDT</sequence>
<evidence type="ECO:0000256" key="1">
    <source>
        <dbReference type="SAM" id="MobiDB-lite"/>
    </source>
</evidence>
<organism evidence="2 3">
    <name type="scientific">Leptospira weilii str. UI 13098</name>
    <dbReference type="NCBI Taxonomy" id="1088542"/>
    <lineage>
        <taxon>Bacteria</taxon>
        <taxon>Pseudomonadati</taxon>
        <taxon>Spirochaetota</taxon>
        <taxon>Spirochaetia</taxon>
        <taxon>Leptospirales</taxon>
        <taxon>Leptospiraceae</taxon>
        <taxon>Leptospira</taxon>
    </lineage>
</organism>
<keyword evidence="3" id="KW-1185">Reference proteome</keyword>
<dbReference type="EMBL" id="AHNU02000023">
    <property type="protein sequence ID" value="EMN91931.1"/>
    <property type="molecule type" value="Genomic_DNA"/>
</dbReference>
<name>M6Q8H1_9LEPT</name>
<evidence type="ECO:0000313" key="3">
    <source>
        <dbReference type="Proteomes" id="UP000012118"/>
    </source>
</evidence>
<dbReference type="AlphaFoldDB" id="M6Q8H1"/>
<comment type="caution">
    <text evidence="2">The sequence shown here is derived from an EMBL/GenBank/DDBJ whole genome shotgun (WGS) entry which is preliminary data.</text>
</comment>
<feature type="region of interest" description="Disordered" evidence="1">
    <location>
        <begin position="1"/>
        <end position="29"/>
    </location>
</feature>
<proteinExistence type="predicted"/>
<reference evidence="2 3" key="1">
    <citation type="submission" date="2013-01" db="EMBL/GenBank/DDBJ databases">
        <authorList>
            <person name="Harkins D.M."/>
            <person name="Durkin A.S."/>
            <person name="Brinkac L.M."/>
            <person name="Haft D.H."/>
            <person name="Selengut J.D."/>
            <person name="Sanka R."/>
            <person name="DePew J."/>
            <person name="Purushe J."/>
            <person name="Chanthongthip A."/>
            <person name="Lattana O."/>
            <person name="Phetsouvanh R."/>
            <person name="Newton P.N."/>
            <person name="Vinetz J.M."/>
            <person name="Sutton G.G."/>
            <person name="Nierman W.C."/>
            <person name="Fouts D.E."/>
        </authorList>
    </citation>
    <scope>NUCLEOTIDE SEQUENCE [LARGE SCALE GENOMIC DNA]</scope>
    <source>
        <strain evidence="2 3">UI 13098</strain>
    </source>
</reference>
<feature type="compositionally biased region" description="Basic residues" evidence="1">
    <location>
        <begin position="16"/>
        <end position="27"/>
    </location>
</feature>
<accession>M6Q8H1</accession>
<protein>
    <submittedName>
        <fullName evidence="2">Uncharacterized protein</fullName>
    </submittedName>
</protein>